<dbReference type="PANTHER" id="PTHR30055:SF209">
    <property type="entry name" value="POSSIBLE TRANSCRIPTIONAL REGULATORY PROTEIN (PROBABLY TETR-FAMILY)"/>
    <property type="match status" value="1"/>
</dbReference>
<evidence type="ECO:0000256" key="1">
    <source>
        <dbReference type="ARBA" id="ARBA00023125"/>
    </source>
</evidence>
<evidence type="ECO:0000313" key="5">
    <source>
        <dbReference type="EMBL" id="MFC6882310.1"/>
    </source>
</evidence>
<dbReference type="InterPro" id="IPR001647">
    <property type="entry name" value="HTH_TetR"/>
</dbReference>
<proteinExistence type="predicted"/>
<comment type="caution">
    <text evidence="5">The sequence shown here is derived from an EMBL/GenBank/DDBJ whole genome shotgun (WGS) entry which is preliminary data.</text>
</comment>
<evidence type="ECO:0000256" key="2">
    <source>
        <dbReference type="PROSITE-ProRule" id="PRU00335"/>
    </source>
</evidence>
<keyword evidence="1 2" id="KW-0238">DNA-binding</keyword>
<name>A0ABW2CM14_9ACTN</name>
<sequence length="239" mass="25056">MSREPARRRGRRRLDLPVAGAERPRRADAVRNRGRILAIAADIVATRGVTALTMNEVAAAAGVGVGTVYRRFGDLAGLIGAVMDERESRLQESFMAGAPPLGPGAPPAERVRAFLHAYVDLLDDYAPLMAVAEATSSTGRFRGGAYAVHHVHLTTLIGEALPGGDAHYLADALLAPLAAGLFVHHRHERGMSTERIKAGLDEIVGGLLTAAPRTASGRAGSGRSPRGGPAGRGEPDQRA</sequence>
<feature type="region of interest" description="Disordered" evidence="3">
    <location>
        <begin position="212"/>
        <end position="239"/>
    </location>
</feature>
<dbReference type="EMBL" id="JBHSXS010000012">
    <property type="protein sequence ID" value="MFC6882310.1"/>
    <property type="molecule type" value="Genomic_DNA"/>
</dbReference>
<feature type="DNA-binding region" description="H-T-H motif" evidence="2">
    <location>
        <begin position="53"/>
        <end position="72"/>
    </location>
</feature>
<protein>
    <submittedName>
        <fullName evidence="5">TetR/AcrR family transcriptional regulator</fullName>
    </submittedName>
</protein>
<feature type="domain" description="HTH tetR-type" evidence="4">
    <location>
        <begin position="30"/>
        <end position="90"/>
    </location>
</feature>
<dbReference type="Proteomes" id="UP001596380">
    <property type="component" value="Unassembled WGS sequence"/>
</dbReference>
<dbReference type="SUPFAM" id="SSF46689">
    <property type="entry name" value="Homeodomain-like"/>
    <property type="match status" value="1"/>
</dbReference>
<feature type="region of interest" description="Disordered" evidence="3">
    <location>
        <begin position="1"/>
        <end position="24"/>
    </location>
</feature>
<dbReference type="Gene3D" id="1.10.357.10">
    <property type="entry name" value="Tetracycline Repressor, domain 2"/>
    <property type="match status" value="1"/>
</dbReference>
<evidence type="ECO:0000259" key="4">
    <source>
        <dbReference type="PROSITE" id="PS50977"/>
    </source>
</evidence>
<accession>A0ABW2CM14</accession>
<keyword evidence="6" id="KW-1185">Reference proteome</keyword>
<feature type="compositionally biased region" description="Low complexity" evidence="3">
    <location>
        <begin position="212"/>
        <end position="227"/>
    </location>
</feature>
<dbReference type="RefSeq" id="WP_160822610.1">
    <property type="nucleotide sequence ID" value="NZ_JBHSXE010000001.1"/>
</dbReference>
<organism evidence="5 6">
    <name type="scientific">Actinomadura yumaensis</name>
    <dbReference type="NCBI Taxonomy" id="111807"/>
    <lineage>
        <taxon>Bacteria</taxon>
        <taxon>Bacillati</taxon>
        <taxon>Actinomycetota</taxon>
        <taxon>Actinomycetes</taxon>
        <taxon>Streptosporangiales</taxon>
        <taxon>Thermomonosporaceae</taxon>
        <taxon>Actinomadura</taxon>
    </lineage>
</organism>
<dbReference type="InterPro" id="IPR009057">
    <property type="entry name" value="Homeodomain-like_sf"/>
</dbReference>
<dbReference type="Pfam" id="PF00440">
    <property type="entry name" value="TetR_N"/>
    <property type="match status" value="1"/>
</dbReference>
<evidence type="ECO:0000313" key="6">
    <source>
        <dbReference type="Proteomes" id="UP001596380"/>
    </source>
</evidence>
<dbReference type="PROSITE" id="PS50977">
    <property type="entry name" value="HTH_TETR_2"/>
    <property type="match status" value="1"/>
</dbReference>
<evidence type="ECO:0000256" key="3">
    <source>
        <dbReference type="SAM" id="MobiDB-lite"/>
    </source>
</evidence>
<gene>
    <name evidence="5" type="ORF">ACFQKB_21325</name>
</gene>
<dbReference type="PANTHER" id="PTHR30055">
    <property type="entry name" value="HTH-TYPE TRANSCRIPTIONAL REGULATOR RUTR"/>
    <property type="match status" value="1"/>
</dbReference>
<dbReference type="InterPro" id="IPR050109">
    <property type="entry name" value="HTH-type_TetR-like_transc_reg"/>
</dbReference>
<reference evidence="6" key="1">
    <citation type="journal article" date="2019" name="Int. J. Syst. Evol. Microbiol.">
        <title>The Global Catalogue of Microorganisms (GCM) 10K type strain sequencing project: providing services to taxonomists for standard genome sequencing and annotation.</title>
        <authorList>
            <consortium name="The Broad Institute Genomics Platform"/>
            <consortium name="The Broad Institute Genome Sequencing Center for Infectious Disease"/>
            <person name="Wu L."/>
            <person name="Ma J."/>
        </authorList>
    </citation>
    <scope>NUCLEOTIDE SEQUENCE [LARGE SCALE GENOMIC DNA]</scope>
    <source>
        <strain evidence="6">JCM 3369</strain>
    </source>
</reference>